<evidence type="ECO:0000256" key="8">
    <source>
        <dbReference type="ARBA" id="ARBA00047444"/>
    </source>
</evidence>
<dbReference type="PANTHER" id="PTHR12117:SF0">
    <property type="entry name" value="PROLYL 3-HYDROXYLASE OGFOD1"/>
    <property type="match status" value="1"/>
</dbReference>
<dbReference type="Pfam" id="PF10637">
    <property type="entry name" value="Ofd1_CTDD"/>
    <property type="match status" value="1"/>
</dbReference>
<dbReference type="InterPro" id="IPR006620">
    <property type="entry name" value="Pro_4_hyd_alph"/>
</dbReference>
<comment type="catalytic activity">
    <reaction evidence="8">
        <text>[ribosomal protein uS12]-L-proline + 2-oxoglutarate + O2 = [ribosomal protein uS12]-(3S)-3-hydroxy-L-proline + succinate + CO2</text>
        <dbReference type="Rhea" id="RHEA:54156"/>
        <dbReference type="Rhea" id="RHEA-COMP:13816"/>
        <dbReference type="Rhea" id="RHEA-COMP:13818"/>
        <dbReference type="ChEBI" id="CHEBI:15379"/>
        <dbReference type="ChEBI" id="CHEBI:16526"/>
        <dbReference type="ChEBI" id="CHEBI:16810"/>
        <dbReference type="ChEBI" id="CHEBI:30031"/>
        <dbReference type="ChEBI" id="CHEBI:50342"/>
        <dbReference type="ChEBI" id="CHEBI:85428"/>
    </reaction>
</comment>
<protein>
    <recommendedName>
        <fullName evidence="9">Fe2OG dioxygenase domain-containing protein</fullName>
    </recommendedName>
</protein>
<dbReference type="InterPro" id="IPR039558">
    <property type="entry name" value="TPA1/OFD1_N"/>
</dbReference>
<reference evidence="10" key="1">
    <citation type="submission" date="2015-08" db="EMBL/GenBank/DDBJ databases">
        <authorList>
            <person name="Babu N.S."/>
            <person name="Beckwith C.J."/>
            <person name="Beseler K.G."/>
            <person name="Brison A."/>
            <person name="Carone J.V."/>
            <person name="Caskin T.P."/>
            <person name="Diamond M."/>
            <person name="Durham M.E."/>
            <person name="Foxe J.M."/>
            <person name="Go M."/>
            <person name="Henderson B.A."/>
            <person name="Jones I.B."/>
            <person name="McGettigan J.A."/>
            <person name="Micheletti S.J."/>
            <person name="Nasrallah M.E."/>
            <person name="Ortiz D."/>
            <person name="Piller C.R."/>
            <person name="Privatt S.R."/>
            <person name="Schneider S.L."/>
            <person name="Sharp S."/>
            <person name="Smith T.C."/>
            <person name="Stanton J.D."/>
            <person name="Ullery H.E."/>
            <person name="Wilson R.J."/>
            <person name="Serrano M.G."/>
            <person name="Buck G."/>
            <person name="Lee V."/>
            <person name="Wang Y."/>
            <person name="Carvalho R."/>
            <person name="Voegtly L."/>
            <person name="Shi R."/>
            <person name="Duckworth R."/>
            <person name="Johnson A."/>
            <person name="Loviza R."/>
            <person name="Walstead R."/>
            <person name="Shah Z."/>
            <person name="Kiflezghi M."/>
            <person name="Wade K."/>
            <person name="Ball S.L."/>
            <person name="Bradley K.W."/>
            <person name="Asai D.J."/>
            <person name="Bowman C.A."/>
            <person name="Russell D.A."/>
            <person name="Pope W.H."/>
            <person name="Jacobs-Sera D."/>
            <person name="Hendrix R.W."/>
            <person name="Hatfull G.F."/>
        </authorList>
    </citation>
    <scope>NUCLEOTIDE SEQUENCE</scope>
</reference>
<evidence type="ECO:0000256" key="5">
    <source>
        <dbReference type="ARBA" id="ARBA00022964"/>
    </source>
</evidence>
<dbReference type="InterPro" id="IPR051842">
    <property type="entry name" value="uS12_prolyl_hydroxylase"/>
</dbReference>
<evidence type="ECO:0000256" key="4">
    <source>
        <dbReference type="ARBA" id="ARBA00022896"/>
    </source>
</evidence>
<dbReference type="Pfam" id="PF13661">
    <property type="entry name" value="2OG-FeII_Oxy_4"/>
    <property type="match status" value="1"/>
</dbReference>
<keyword evidence="7" id="KW-0408">Iron</keyword>
<dbReference type="EMBL" id="GDKF01004773">
    <property type="protein sequence ID" value="JAT73849.1"/>
    <property type="molecule type" value="Transcribed_RNA"/>
</dbReference>
<dbReference type="InterPro" id="IPR005123">
    <property type="entry name" value="Oxoglu/Fe-dep_dioxygenase_dom"/>
</dbReference>
<comment type="cofactor">
    <cofactor evidence="1">
        <name>L-ascorbate</name>
        <dbReference type="ChEBI" id="CHEBI:38290"/>
    </cofactor>
</comment>
<dbReference type="SMART" id="SM00702">
    <property type="entry name" value="P4Hc"/>
    <property type="match status" value="1"/>
</dbReference>
<dbReference type="GO" id="GO:0005506">
    <property type="term" value="F:iron ion binding"/>
    <property type="evidence" value="ECO:0007669"/>
    <property type="project" value="InterPro"/>
</dbReference>
<dbReference type="GO" id="GO:0031543">
    <property type="term" value="F:peptidyl-proline dioxygenase activity"/>
    <property type="evidence" value="ECO:0007669"/>
    <property type="project" value="UniProtKB-ARBA"/>
</dbReference>
<keyword evidence="4" id="KW-0847">Vitamin C</keyword>
<dbReference type="Gene3D" id="3.60.130.20">
    <property type="entry name" value="Oxoglutarate/iron-dependent oxygenase, C-terminal degradation domain"/>
    <property type="match status" value="1"/>
</dbReference>
<keyword evidence="3" id="KW-0479">Metal-binding</keyword>
<dbReference type="AlphaFoldDB" id="A0A1D2A3S3"/>
<keyword evidence="5" id="KW-0223">Dioxygenase</keyword>
<evidence type="ECO:0000256" key="2">
    <source>
        <dbReference type="ARBA" id="ARBA00007443"/>
    </source>
</evidence>
<keyword evidence="6" id="KW-0560">Oxidoreductase</keyword>
<feature type="non-terminal residue" evidence="10">
    <location>
        <position position="1"/>
    </location>
</feature>
<evidence type="ECO:0000256" key="6">
    <source>
        <dbReference type="ARBA" id="ARBA00023002"/>
    </source>
</evidence>
<dbReference type="InterPro" id="IPR019601">
    <property type="entry name" value="Oxoglutarate/Fe-dep_Oase_C"/>
</dbReference>
<dbReference type="InterPro" id="IPR043044">
    <property type="entry name" value="TPA1/Ofd1_C"/>
</dbReference>
<comment type="similarity">
    <text evidence="2">Belongs to the TPA1 family.</text>
</comment>
<gene>
    <name evidence="10" type="ORF">g.29412</name>
</gene>
<evidence type="ECO:0000256" key="1">
    <source>
        <dbReference type="ARBA" id="ARBA00001961"/>
    </source>
</evidence>
<evidence type="ECO:0000256" key="3">
    <source>
        <dbReference type="ARBA" id="ARBA00022723"/>
    </source>
</evidence>
<accession>A0A1D2A3S3</accession>
<organism evidence="10">
    <name type="scientific">Auxenochlorella protothecoides</name>
    <name type="common">Green microalga</name>
    <name type="synonym">Chlorella protothecoides</name>
    <dbReference type="NCBI Taxonomy" id="3075"/>
    <lineage>
        <taxon>Eukaryota</taxon>
        <taxon>Viridiplantae</taxon>
        <taxon>Chlorophyta</taxon>
        <taxon>core chlorophytes</taxon>
        <taxon>Trebouxiophyceae</taxon>
        <taxon>Chlorellales</taxon>
        <taxon>Chlorellaceae</taxon>
        <taxon>Auxenochlorella</taxon>
    </lineage>
</organism>
<dbReference type="PROSITE" id="PS51471">
    <property type="entry name" value="FE2OG_OXY"/>
    <property type="match status" value="1"/>
</dbReference>
<name>A0A1D2A3S3_AUXPR</name>
<evidence type="ECO:0000256" key="7">
    <source>
        <dbReference type="ARBA" id="ARBA00023004"/>
    </source>
</evidence>
<evidence type="ECO:0000313" key="10">
    <source>
        <dbReference type="EMBL" id="JAT73849.1"/>
    </source>
</evidence>
<proteinExistence type="inferred from homology"/>
<dbReference type="GO" id="GO:0031418">
    <property type="term" value="F:L-ascorbic acid binding"/>
    <property type="evidence" value="ECO:0007669"/>
    <property type="project" value="UniProtKB-KW"/>
</dbReference>
<sequence>YKLTTYKFSHINYTNMTSDSEPVPKKAKTAGHAVDIIRPSVTGTESREALAAAYKAAQPYPHCVITDICEHDALAAVREEIISNVQATYKETDLFNMFQTGDLANLDGLDAESAAKLPTVRALRDALYSPDFRAFVSAVTGCGELSDRTDCACNVHARGGHLLCHDDVIGTRAVSFIIYLTDPERPWKAENGGLLELYPQDPELKSQPAVFPSASVLPLWNTMAMFAVQPGVSFHSIQENFTVDQPRMSIQGWFHRDTPPEGADSATLRQLQLQSDPRTRDFQLMPGAQPGGSDAAATAGPLPEAELEVLARYVNPVYLAEATWPKVAARFREEGSVQLQAFLKPELARAATAACQAADERDGLGEGPPPASYTVGLGPSWEAVGPAFKQRYLRYSGEPTGTPEAGSDPGPILERVREELLTSSAFAHLVEKMTTLRPCTARGEVRRFRRGMDYTVAHHGVLAAAPCLDAVLCMLGSGPGAGEAWEGGEVGGYEAYMLADDEGEGGAGAAETAEVYRSPGDAAGESESGVLNISPAANCLSLVLRDEETELLKFVKYVSAAAPGSRWDVAMEYQLADDDDDEE</sequence>
<feature type="domain" description="Fe2OG dioxygenase" evidence="9">
    <location>
        <begin position="147"/>
        <end position="256"/>
    </location>
</feature>
<dbReference type="Gene3D" id="2.60.120.620">
    <property type="entry name" value="q2cbj1_9rhob like domain"/>
    <property type="match status" value="1"/>
</dbReference>
<dbReference type="PANTHER" id="PTHR12117">
    <property type="entry name" value="HISTONE ACETYLTRANSFERASE COMPLEX"/>
    <property type="match status" value="1"/>
</dbReference>
<evidence type="ECO:0000259" key="9">
    <source>
        <dbReference type="PROSITE" id="PS51471"/>
    </source>
</evidence>